<evidence type="ECO:0000313" key="2">
    <source>
        <dbReference type="EMBL" id="CDK29641.1"/>
    </source>
</evidence>
<reference evidence="2" key="1">
    <citation type="submission" date="2013-12" db="EMBL/GenBank/DDBJ databases">
        <authorList>
            <person name="Genoscope - CEA"/>
        </authorList>
    </citation>
    <scope>NUCLEOTIDE SEQUENCE</scope>
    <source>
        <strain evidence="2">CBS 1993</strain>
    </source>
</reference>
<dbReference type="GeneID" id="34523013"/>
<evidence type="ECO:0000313" key="3">
    <source>
        <dbReference type="Proteomes" id="UP000019384"/>
    </source>
</evidence>
<name>W6MS74_9ASCO</name>
<evidence type="ECO:0000256" key="1">
    <source>
        <dbReference type="SAM" id="SignalP"/>
    </source>
</evidence>
<protein>
    <submittedName>
        <fullName evidence="2">Uncharacterized protein</fullName>
    </submittedName>
</protein>
<gene>
    <name evidence="2" type="ORF">KUCA_T00005634001</name>
</gene>
<reference evidence="2" key="2">
    <citation type="submission" date="2014-02" db="EMBL/GenBank/DDBJ databases">
        <title>Complete DNA sequence of /Kuraishia capsulata/ illustrates novel genomic features among budding yeasts (/Saccharomycotina/).</title>
        <authorList>
            <person name="Morales L."/>
            <person name="Noel B."/>
            <person name="Porcel B."/>
            <person name="Marcet-Houben M."/>
            <person name="Hullo M-F."/>
            <person name="Sacerdot C."/>
            <person name="Tekaia F."/>
            <person name="Leh-Louis V."/>
            <person name="Despons L."/>
            <person name="Khanna V."/>
            <person name="Aury J-M."/>
            <person name="Barbe V."/>
            <person name="Couloux A."/>
            <person name="Labadie K."/>
            <person name="Pelletier E."/>
            <person name="Souciet J-L."/>
            <person name="Boekhout T."/>
            <person name="Gabaldon T."/>
            <person name="Wincker P."/>
            <person name="Dujon B."/>
        </authorList>
    </citation>
    <scope>NUCLEOTIDE SEQUENCE</scope>
    <source>
        <strain evidence="2">CBS 1993</strain>
    </source>
</reference>
<sequence>MVFKFLLLLTLKTSTSVASKPSKFSNSVSEITIDWESVTLDRPVLVKAGKVTQLMEPTEVKEPNDKLSKMVKSFNCKVPVIVVKESAAKLDNWVALVTIKSP</sequence>
<dbReference type="RefSeq" id="XP_022461625.1">
    <property type="nucleotide sequence ID" value="XM_022600797.1"/>
</dbReference>
<dbReference type="EMBL" id="HG793131">
    <property type="protein sequence ID" value="CDK29641.1"/>
    <property type="molecule type" value="Genomic_DNA"/>
</dbReference>
<feature type="chain" id="PRO_5004878577" evidence="1">
    <location>
        <begin position="19"/>
        <end position="102"/>
    </location>
</feature>
<dbReference type="HOGENOM" id="CLU_2277913_0_0_1"/>
<keyword evidence="3" id="KW-1185">Reference proteome</keyword>
<feature type="signal peptide" evidence="1">
    <location>
        <begin position="1"/>
        <end position="18"/>
    </location>
</feature>
<proteinExistence type="predicted"/>
<keyword evidence="1" id="KW-0732">Signal</keyword>
<organism evidence="2 3">
    <name type="scientific">Kuraishia capsulata CBS 1993</name>
    <dbReference type="NCBI Taxonomy" id="1382522"/>
    <lineage>
        <taxon>Eukaryota</taxon>
        <taxon>Fungi</taxon>
        <taxon>Dikarya</taxon>
        <taxon>Ascomycota</taxon>
        <taxon>Saccharomycotina</taxon>
        <taxon>Pichiomycetes</taxon>
        <taxon>Pichiales</taxon>
        <taxon>Pichiaceae</taxon>
        <taxon>Kuraishia</taxon>
    </lineage>
</organism>
<dbReference type="Proteomes" id="UP000019384">
    <property type="component" value="Unassembled WGS sequence"/>
</dbReference>
<accession>W6MS74</accession>
<dbReference type="AlphaFoldDB" id="W6MS74"/>